<protein>
    <submittedName>
        <fullName evidence="1">Uncharacterized protein</fullName>
    </submittedName>
</protein>
<proteinExistence type="predicted"/>
<name>A0ABQ9GQJ2_9NEOP</name>
<evidence type="ECO:0000313" key="2">
    <source>
        <dbReference type="Proteomes" id="UP001159363"/>
    </source>
</evidence>
<dbReference type="Proteomes" id="UP001159363">
    <property type="component" value="Chromosome 9"/>
</dbReference>
<reference evidence="1 2" key="1">
    <citation type="submission" date="2023-02" db="EMBL/GenBank/DDBJ databases">
        <title>LHISI_Scaffold_Assembly.</title>
        <authorList>
            <person name="Stuart O.P."/>
            <person name="Cleave R."/>
            <person name="Magrath M.J.L."/>
            <person name="Mikheyev A.S."/>
        </authorList>
    </citation>
    <scope>NUCLEOTIDE SEQUENCE [LARGE SCALE GENOMIC DNA]</scope>
    <source>
        <strain evidence="1">Daus_M_001</strain>
        <tissue evidence="1">Leg muscle</tissue>
    </source>
</reference>
<evidence type="ECO:0000313" key="1">
    <source>
        <dbReference type="EMBL" id="KAJ8874294.1"/>
    </source>
</evidence>
<organism evidence="1 2">
    <name type="scientific">Dryococelus australis</name>
    <dbReference type="NCBI Taxonomy" id="614101"/>
    <lineage>
        <taxon>Eukaryota</taxon>
        <taxon>Metazoa</taxon>
        <taxon>Ecdysozoa</taxon>
        <taxon>Arthropoda</taxon>
        <taxon>Hexapoda</taxon>
        <taxon>Insecta</taxon>
        <taxon>Pterygota</taxon>
        <taxon>Neoptera</taxon>
        <taxon>Polyneoptera</taxon>
        <taxon>Phasmatodea</taxon>
        <taxon>Verophasmatodea</taxon>
        <taxon>Anareolatae</taxon>
        <taxon>Phasmatidae</taxon>
        <taxon>Eurycanthinae</taxon>
        <taxon>Dryococelus</taxon>
    </lineage>
</organism>
<comment type="caution">
    <text evidence="1">The sequence shown here is derived from an EMBL/GenBank/DDBJ whole genome shotgun (WGS) entry which is preliminary data.</text>
</comment>
<accession>A0ABQ9GQJ2</accession>
<sequence>MLVNHAAWSLPIPRLSCTKNLFALPLRIDVLITRAETPPTLVSWCLDDWKASLWLRRRLTTSCSLEALVALYMVTFPGRLSLYSCHPLVPQAHITVCRLHSLPLGQRNAASTPGASTARVPTVAERLDCSPPTAANRVQSPAGSFPDFRKWESCRTLQLVSGVFRGSPFSPPLHLILPSSALKTSLLRAAEISQLNSIIFAAKIGKGEIGDVHQVTVELTYESSEAAVHQDSRMREVLYTFRRPFAEVRSEGSAGQWSKEHKKNCILVVMCRYLAGVHTHLMGQTHQAAYIYYVYAKADDAITPAALTPALPKGNNTVRTPDTENHLFETIIYINNEDENIYAAQKKKGRQGFGLAKRCSLFTLEKVVFDRCSELGTIIKIDKFWRRSALQQSTDMVVSEDMAALVIQENFLASKNKDCRIYLPYTKLVKEAFNHMMKAVVAGGIDLLAFMVALTPLQCELYFYKPGKQKLRIQFIRQNSCN</sequence>
<keyword evidence="2" id="KW-1185">Reference proteome</keyword>
<dbReference type="EMBL" id="JARBHB010000010">
    <property type="protein sequence ID" value="KAJ8874294.1"/>
    <property type="molecule type" value="Genomic_DNA"/>
</dbReference>
<gene>
    <name evidence="1" type="ORF">PR048_025140</name>
</gene>